<comment type="caution">
    <text evidence="6">The sequence shown here is derived from an EMBL/GenBank/DDBJ whole genome shotgun (WGS) entry which is preliminary data.</text>
</comment>
<evidence type="ECO:0000313" key="6">
    <source>
        <dbReference type="EMBL" id="MDQ0390975.1"/>
    </source>
</evidence>
<dbReference type="RefSeq" id="WP_307422582.1">
    <property type="nucleotide sequence ID" value="NZ_JAUSVK010000001.1"/>
</dbReference>
<evidence type="ECO:0000256" key="3">
    <source>
        <dbReference type="ARBA" id="ARBA00023125"/>
    </source>
</evidence>
<evidence type="ECO:0000313" key="7">
    <source>
        <dbReference type="Proteomes" id="UP001237448"/>
    </source>
</evidence>
<dbReference type="InterPro" id="IPR036388">
    <property type="entry name" value="WH-like_DNA-bd_sf"/>
</dbReference>
<dbReference type="PANTHER" id="PTHR30346:SF0">
    <property type="entry name" value="HCA OPERON TRANSCRIPTIONAL ACTIVATOR HCAR"/>
    <property type="match status" value="1"/>
</dbReference>
<feature type="domain" description="HTH lysR-type" evidence="5">
    <location>
        <begin position="1"/>
        <end position="60"/>
    </location>
</feature>
<organism evidence="6 7">
    <name type="scientific">Labrys monachus</name>
    <dbReference type="NCBI Taxonomy" id="217067"/>
    <lineage>
        <taxon>Bacteria</taxon>
        <taxon>Pseudomonadati</taxon>
        <taxon>Pseudomonadota</taxon>
        <taxon>Alphaproteobacteria</taxon>
        <taxon>Hyphomicrobiales</taxon>
        <taxon>Xanthobacteraceae</taxon>
        <taxon>Labrys</taxon>
    </lineage>
</organism>
<dbReference type="Gene3D" id="1.10.10.10">
    <property type="entry name" value="Winged helix-like DNA-binding domain superfamily/Winged helix DNA-binding domain"/>
    <property type="match status" value="1"/>
</dbReference>
<reference evidence="6 7" key="1">
    <citation type="submission" date="2023-07" db="EMBL/GenBank/DDBJ databases">
        <title>Genomic Encyclopedia of Type Strains, Phase IV (KMG-IV): sequencing the most valuable type-strain genomes for metagenomic binning, comparative biology and taxonomic classification.</title>
        <authorList>
            <person name="Goeker M."/>
        </authorList>
    </citation>
    <scope>NUCLEOTIDE SEQUENCE [LARGE SCALE GENOMIC DNA]</scope>
    <source>
        <strain evidence="6 7">DSM 5896</strain>
    </source>
</reference>
<dbReference type="Pfam" id="PF00126">
    <property type="entry name" value="HTH_1"/>
    <property type="match status" value="1"/>
</dbReference>
<dbReference type="PRINTS" id="PR00039">
    <property type="entry name" value="HTHLYSR"/>
</dbReference>
<name>A0ABU0FA99_9HYPH</name>
<dbReference type="InterPro" id="IPR000847">
    <property type="entry name" value="LysR_HTH_N"/>
</dbReference>
<evidence type="ECO:0000256" key="2">
    <source>
        <dbReference type="ARBA" id="ARBA00023015"/>
    </source>
</evidence>
<keyword evidence="3 6" id="KW-0238">DNA-binding</keyword>
<dbReference type="EMBL" id="JAUSVK010000001">
    <property type="protein sequence ID" value="MDQ0390975.1"/>
    <property type="molecule type" value="Genomic_DNA"/>
</dbReference>
<comment type="similarity">
    <text evidence="1">Belongs to the LysR transcriptional regulatory family.</text>
</comment>
<proteinExistence type="inferred from homology"/>
<evidence type="ECO:0000256" key="1">
    <source>
        <dbReference type="ARBA" id="ARBA00009437"/>
    </source>
</evidence>
<evidence type="ECO:0000256" key="4">
    <source>
        <dbReference type="ARBA" id="ARBA00023163"/>
    </source>
</evidence>
<dbReference type="Gene3D" id="3.40.190.10">
    <property type="entry name" value="Periplasmic binding protein-like II"/>
    <property type="match status" value="2"/>
</dbReference>
<dbReference type="InterPro" id="IPR005119">
    <property type="entry name" value="LysR_subst-bd"/>
</dbReference>
<dbReference type="PANTHER" id="PTHR30346">
    <property type="entry name" value="TRANSCRIPTIONAL DUAL REGULATOR HCAR-RELATED"/>
    <property type="match status" value="1"/>
</dbReference>
<dbReference type="SUPFAM" id="SSF46785">
    <property type="entry name" value="Winged helix' DNA-binding domain"/>
    <property type="match status" value="1"/>
</dbReference>
<protein>
    <submittedName>
        <fullName evidence="6">DNA-binding transcriptional LysR family regulator</fullName>
    </submittedName>
</protein>
<dbReference type="PROSITE" id="PS50931">
    <property type="entry name" value="HTH_LYSR"/>
    <property type="match status" value="1"/>
</dbReference>
<evidence type="ECO:0000259" key="5">
    <source>
        <dbReference type="PROSITE" id="PS50931"/>
    </source>
</evidence>
<dbReference type="InterPro" id="IPR036390">
    <property type="entry name" value="WH_DNA-bd_sf"/>
</dbReference>
<keyword evidence="7" id="KW-1185">Reference proteome</keyword>
<dbReference type="SUPFAM" id="SSF53850">
    <property type="entry name" value="Periplasmic binding protein-like II"/>
    <property type="match status" value="1"/>
</dbReference>
<keyword evidence="2" id="KW-0805">Transcription regulation</keyword>
<accession>A0ABU0FA99</accession>
<dbReference type="GO" id="GO:0003677">
    <property type="term" value="F:DNA binding"/>
    <property type="evidence" value="ECO:0007669"/>
    <property type="project" value="UniProtKB-KW"/>
</dbReference>
<keyword evidence="4" id="KW-0804">Transcription</keyword>
<sequence length="311" mass="34217">MDFNFKHARYFVAAARLGQVSRAAVELNVSQSAVTAAIQQLEALLGAPLLERRPTGVALTPAGSHFLRHAEQIIAAVNEATRIAVDTPAGIVGAVRIGVTYTVAGYFVMPLIHRVQRLFPGIDIILSEAERPEIEAALVAETIDLAVMLTSNLGNQDEIGHETLVRSQRRLWLPAEHALSRKGQVSLADVVNHPYIALTVDEAMKTQAGYWTKAGVHPNVVFQTSSVEAVRTMVAAGMGITVLSDMVYRPWSLEGQRIETCDLSDEIPTMDVGVAWKASRARSQTLLSLIDFLKRNADYEIRRARNREDRR</sequence>
<dbReference type="Proteomes" id="UP001237448">
    <property type="component" value="Unassembled WGS sequence"/>
</dbReference>
<dbReference type="Pfam" id="PF03466">
    <property type="entry name" value="LysR_substrate"/>
    <property type="match status" value="1"/>
</dbReference>
<gene>
    <name evidence="6" type="ORF">J3R73_000767</name>
</gene>